<sequence length="239" mass="26139">MVPSRIQLMGCYAHYEEDGPENENELGIQSLHKSCGQYKVKRNSGFEEMKYAAFLALESGVSSGNGFCDMNYESFHLTAECAANLRGCDCGECVSNALQICEEECGNSVSGEIYLDGCFISYEYYVAGGTGRNSFEDNGTGGRTPKLVAIVIGAAILSGAILFFFIKSFRKKRDVPENSFVIVPHKPLVQPILEMASDDKSTASLMKTVASLGNLISHPRADKLSSKADRLRFKEHVSK</sequence>
<comment type="subcellular location">
    <subcellularLocation>
        <location evidence="7">Cell junction</location>
        <location evidence="7">Plasmodesma</location>
    </subcellularLocation>
    <subcellularLocation>
        <location evidence="1">Cell membrane</location>
        <topology evidence="1">Single-pass type I membrane protein</topology>
    </subcellularLocation>
</comment>
<protein>
    <submittedName>
        <fullName evidence="11">Plasmodesmata-located protein 2</fullName>
    </submittedName>
</protein>
<keyword evidence="6" id="KW-1015">Disulfide bond</keyword>
<evidence type="ECO:0000256" key="4">
    <source>
        <dbReference type="ARBA" id="ARBA00022737"/>
    </source>
</evidence>
<evidence type="ECO:0000256" key="2">
    <source>
        <dbReference type="ARBA" id="ARBA00022581"/>
    </source>
</evidence>
<keyword evidence="4" id="KW-0677">Repeat</keyword>
<feature type="transmembrane region" description="Helical" evidence="9">
    <location>
        <begin position="147"/>
        <end position="166"/>
    </location>
</feature>
<keyword evidence="5" id="KW-0965">Cell junction</keyword>
<accession>A0A2Z7C4T0</accession>
<keyword evidence="2" id="KW-0945">Host-virus interaction</keyword>
<dbReference type="InterPro" id="IPR038408">
    <property type="entry name" value="GNK2_sf"/>
</dbReference>
<evidence type="ECO:0000313" key="12">
    <source>
        <dbReference type="Proteomes" id="UP000250235"/>
    </source>
</evidence>
<keyword evidence="9" id="KW-1133">Transmembrane helix</keyword>
<dbReference type="Pfam" id="PF01657">
    <property type="entry name" value="Stress-antifung"/>
    <property type="match status" value="1"/>
</dbReference>
<dbReference type="PANTHER" id="PTHR32080">
    <property type="entry name" value="ANTIFUNGAL PROTEIN GINKBILOBIN-2-LIKE"/>
    <property type="match status" value="1"/>
</dbReference>
<dbReference type="GO" id="GO:0009506">
    <property type="term" value="C:plasmodesma"/>
    <property type="evidence" value="ECO:0007669"/>
    <property type="project" value="UniProtKB-SubCell"/>
</dbReference>
<comment type="similarity">
    <text evidence="8">Belongs to the cysteine-rich repeat secretory protein family. Plasmodesmata-located proteins (PDLD) subfamily.</text>
</comment>
<evidence type="ECO:0000256" key="8">
    <source>
        <dbReference type="ARBA" id="ARBA00038393"/>
    </source>
</evidence>
<organism evidence="11 12">
    <name type="scientific">Dorcoceras hygrometricum</name>
    <dbReference type="NCBI Taxonomy" id="472368"/>
    <lineage>
        <taxon>Eukaryota</taxon>
        <taxon>Viridiplantae</taxon>
        <taxon>Streptophyta</taxon>
        <taxon>Embryophyta</taxon>
        <taxon>Tracheophyta</taxon>
        <taxon>Spermatophyta</taxon>
        <taxon>Magnoliopsida</taxon>
        <taxon>eudicotyledons</taxon>
        <taxon>Gunneridae</taxon>
        <taxon>Pentapetalae</taxon>
        <taxon>asterids</taxon>
        <taxon>lamiids</taxon>
        <taxon>Lamiales</taxon>
        <taxon>Gesneriaceae</taxon>
        <taxon>Didymocarpoideae</taxon>
        <taxon>Trichosporeae</taxon>
        <taxon>Loxocarpinae</taxon>
        <taxon>Dorcoceras</taxon>
    </lineage>
</organism>
<keyword evidence="9" id="KW-0472">Membrane</keyword>
<dbReference type="Gene3D" id="3.30.430.20">
    <property type="entry name" value="Gnk2 domain, C-X8-C-X2-C motif"/>
    <property type="match status" value="1"/>
</dbReference>
<keyword evidence="9" id="KW-0812">Transmembrane</keyword>
<dbReference type="GO" id="GO:0005886">
    <property type="term" value="C:plasma membrane"/>
    <property type="evidence" value="ECO:0007669"/>
    <property type="project" value="UniProtKB-SubCell"/>
</dbReference>
<feature type="domain" description="Gnk2-homologous" evidence="10">
    <location>
        <begin position="28"/>
        <end position="127"/>
    </location>
</feature>
<keyword evidence="12" id="KW-1185">Reference proteome</keyword>
<evidence type="ECO:0000256" key="1">
    <source>
        <dbReference type="ARBA" id="ARBA00004251"/>
    </source>
</evidence>
<dbReference type="CDD" id="cd23509">
    <property type="entry name" value="Gnk2-like"/>
    <property type="match status" value="1"/>
</dbReference>
<gene>
    <name evidence="11" type="ORF">F511_24473</name>
</gene>
<reference evidence="11 12" key="1">
    <citation type="journal article" date="2015" name="Proc. Natl. Acad. Sci. U.S.A.">
        <title>The resurrection genome of Boea hygrometrica: A blueprint for survival of dehydration.</title>
        <authorList>
            <person name="Xiao L."/>
            <person name="Yang G."/>
            <person name="Zhang L."/>
            <person name="Yang X."/>
            <person name="Zhao S."/>
            <person name="Ji Z."/>
            <person name="Zhou Q."/>
            <person name="Hu M."/>
            <person name="Wang Y."/>
            <person name="Chen M."/>
            <person name="Xu Y."/>
            <person name="Jin H."/>
            <person name="Xiao X."/>
            <person name="Hu G."/>
            <person name="Bao F."/>
            <person name="Hu Y."/>
            <person name="Wan P."/>
            <person name="Li L."/>
            <person name="Deng X."/>
            <person name="Kuang T."/>
            <person name="Xiang C."/>
            <person name="Zhu J.K."/>
            <person name="Oliver M.J."/>
            <person name="He Y."/>
        </authorList>
    </citation>
    <scope>NUCLEOTIDE SEQUENCE [LARGE SCALE GENOMIC DNA]</scope>
    <source>
        <strain evidence="12">cv. XS01</strain>
    </source>
</reference>
<dbReference type="InterPro" id="IPR051378">
    <property type="entry name" value="Cell2Cell_Antifungal"/>
</dbReference>
<evidence type="ECO:0000256" key="7">
    <source>
        <dbReference type="ARBA" id="ARBA00024184"/>
    </source>
</evidence>
<dbReference type="OrthoDB" id="1715309at2759"/>
<keyword evidence="3" id="KW-0732">Signal</keyword>
<proteinExistence type="inferred from homology"/>
<evidence type="ECO:0000256" key="6">
    <source>
        <dbReference type="ARBA" id="ARBA00023157"/>
    </source>
</evidence>
<dbReference type="Proteomes" id="UP000250235">
    <property type="component" value="Unassembled WGS sequence"/>
</dbReference>
<dbReference type="GO" id="GO:0046739">
    <property type="term" value="P:transport of virus in multicellular host"/>
    <property type="evidence" value="ECO:0007669"/>
    <property type="project" value="TreeGrafter"/>
</dbReference>
<evidence type="ECO:0000256" key="5">
    <source>
        <dbReference type="ARBA" id="ARBA00022949"/>
    </source>
</evidence>
<dbReference type="PROSITE" id="PS51473">
    <property type="entry name" value="GNK2"/>
    <property type="match status" value="1"/>
</dbReference>
<dbReference type="InterPro" id="IPR002902">
    <property type="entry name" value="GNK2"/>
</dbReference>
<dbReference type="EMBL" id="KV001291">
    <property type="protein sequence ID" value="KZV39245.1"/>
    <property type="molecule type" value="Genomic_DNA"/>
</dbReference>
<dbReference type="PANTHER" id="PTHR32080:SF58">
    <property type="entry name" value="CYSTEINE-RICH REPEAT SECRETORY PROTEIN 39-LIKE"/>
    <property type="match status" value="1"/>
</dbReference>
<evidence type="ECO:0000256" key="9">
    <source>
        <dbReference type="SAM" id="Phobius"/>
    </source>
</evidence>
<evidence type="ECO:0000313" key="11">
    <source>
        <dbReference type="EMBL" id="KZV39245.1"/>
    </source>
</evidence>
<dbReference type="GO" id="GO:0010497">
    <property type="term" value="P:plasmodesmata-mediated intercellular transport"/>
    <property type="evidence" value="ECO:0007669"/>
    <property type="project" value="TreeGrafter"/>
</dbReference>
<evidence type="ECO:0000256" key="3">
    <source>
        <dbReference type="ARBA" id="ARBA00022729"/>
    </source>
</evidence>
<name>A0A2Z7C4T0_9LAMI</name>
<evidence type="ECO:0000259" key="10">
    <source>
        <dbReference type="PROSITE" id="PS51473"/>
    </source>
</evidence>
<dbReference type="AlphaFoldDB" id="A0A2Z7C4T0"/>